<dbReference type="RefSeq" id="WP_211308983.1">
    <property type="nucleotide sequence ID" value="NZ_QREH01000001.1"/>
</dbReference>
<proteinExistence type="predicted"/>
<name>A0A3D9L9V5_9MICC</name>
<sequence>MFVMTMDQRASSRGPDRVAALIEGLVDQEENEPGRGIVRPFQRTAGDEVQGVVDRAEIVVGIALSAARSGHWSVGIGVGQVRQPLPAETRAGAGPAFEYARIAVERAKHSPGRVAVAGPVTAGGPTDSTDSTGSAESPTAAAVGDEVSELLEAIEASLQLLAELEHRRSEEGQDAGRLVDAGRTQREAAHELRVTQQAVSSRLRTGMWGESRRLASVVSGMLERVDRLVDGGGGSGGQG</sequence>
<feature type="compositionally biased region" description="Polar residues" evidence="1">
    <location>
        <begin position="126"/>
        <end position="137"/>
    </location>
</feature>
<accession>A0A3D9L9V5</accession>
<organism evidence="2 3">
    <name type="scientific">Citricoccus muralis</name>
    <dbReference type="NCBI Taxonomy" id="169134"/>
    <lineage>
        <taxon>Bacteria</taxon>
        <taxon>Bacillati</taxon>
        <taxon>Actinomycetota</taxon>
        <taxon>Actinomycetes</taxon>
        <taxon>Micrococcales</taxon>
        <taxon>Micrococcaceae</taxon>
        <taxon>Citricoccus</taxon>
    </lineage>
</organism>
<protein>
    <recommendedName>
        <fullName evidence="4">SatD family protein</fullName>
    </recommendedName>
</protein>
<dbReference type="AlphaFoldDB" id="A0A3D9L9V5"/>
<gene>
    <name evidence="2" type="ORF">C8E99_0941</name>
</gene>
<dbReference type="Proteomes" id="UP000256727">
    <property type="component" value="Unassembled WGS sequence"/>
</dbReference>
<comment type="caution">
    <text evidence="2">The sequence shown here is derived from an EMBL/GenBank/DDBJ whole genome shotgun (WGS) entry which is preliminary data.</text>
</comment>
<reference evidence="2 3" key="1">
    <citation type="submission" date="2018-07" db="EMBL/GenBank/DDBJ databases">
        <title>Sequencing the genomes of 1000 actinobacteria strains.</title>
        <authorList>
            <person name="Klenk H.-P."/>
        </authorList>
    </citation>
    <scope>NUCLEOTIDE SEQUENCE [LARGE SCALE GENOMIC DNA]</scope>
    <source>
        <strain evidence="2 3">DSM 14442</strain>
    </source>
</reference>
<evidence type="ECO:0000313" key="3">
    <source>
        <dbReference type="Proteomes" id="UP000256727"/>
    </source>
</evidence>
<evidence type="ECO:0000313" key="2">
    <source>
        <dbReference type="EMBL" id="REE03139.1"/>
    </source>
</evidence>
<evidence type="ECO:0000256" key="1">
    <source>
        <dbReference type="SAM" id="MobiDB-lite"/>
    </source>
</evidence>
<feature type="region of interest" description="Disordered" evidence="1">
    <location>
        <begin position="115"/>
        <end position="142"/>
    </location>
</feature>
<evidence type="ECO:0008006" key="4">
    <source>
        <dbReference type="Google" id="ProtNLM"/>
    </source>
</evidence>
<keyword evidence="3" id="KW-1185">Reference proteome</keyword>
<dbReference type="EMBL" id="QREH01000001">
    <property type="protein sequence ID" value="REE03139.1"/>
    <property type="molecule type" value="Genomic_DNA"/>
</dbReference>